<feature type="signal peptide" evidence="4">
    <location>
        <begin position="1"/>
        <end position="17"/>
    </location>
</feature>
<keyword evidence="4" id="KW-0732">Signal</keyword>
<feature type="chain" id="PRO_5018262172" evidence="4">
    <location>
        <begin position="18"/>
        <end position="250"/>
    </location>
</feature>
<accession>A0A3M7P606</accession>
<dbReference type="InterPro" id="IPR001604">
    <property type="entry name" value="Endo_G_ENPP1-like_dom"/>
</dbReference>
<keyword evidence="3" id="KW-0479">Metal-binding</keyword>
<evidence type="ECO:0000256" key="1">
    <source>
        <dbReference type="ARBA" id="ARBA00010052"/>
    </source>
</evidence>
<dbReference type="EMBL" id="REGN01013002">
    <property type="protein sequence ID" value="RMZ94505.1"/>
    <property type="molecule type" value="Genomic_DNA"/>
</dbReference>
<gene>
    <name evidence="7" type="ORF">BpHYR1_003750</name>
</gene>
<name>A0A3M7P606_BRAPC</name>
<dbReference type="GO" id="GO:0016787">
    <property type="term" value="F:hydrolase activity"/>
    <property type="evidence" value="ECO:0007669"/>
    <property type="project" value="InterPro"/>
</dbReference>
<dbReference type="GO" id="GO:0003676">
    <property type="term" value="F:nucleic acid binding"/>
    <property type="evidence" value="ECO:0007669"/>
    <property type="project" value="InterPro"/>
</dbReference>
<protein>
    <submittedName>
        <fullName evidence="7">DNA RNA non-specific endonuclease</fullName>
    </submittedName>
</protein>
<dbReference type="PANTHER" id="PTHR13966:SF5">
    <property type="entry name" value="ENDONUCLEASE G, MITOCHONDRIAL"/>
    <property type="match status" value="1"/>
</dbReference>
<feature type="binding site" evidence="3">
    <location>
        <position position="130"/>
    </location>
    <ligand>
        <name>Mg(2+)</name>
        <dbReference type="ChEBI" id="CHEBI:18420"/>
        <note>catalytic</note>
    </ligand>
</feature>
<dbReference type="SUPFAM" id="SSF54060">
    <property type="entry name" value="His-Me finger endonucleases"/>
    <property type="match status" value="1"/>
</dbReference>
<evidence type="ECO:0000313" key="7">
    <source>
        <dbReference type="EMBL" id="RMZ94505.1"/>
    </source>
</evidence>
<keyword evidence="7" id="KW-0540">Nuclease</keyword>
<keyword evidence="8" id="KW-1185">Reference proteome</keyword>
<evidence type="ECO:0000256" key="4">
    <source>
        <dbReference type="SAM" id="SignalP"/>
    </source>
</evidence>
<keyword evidence="7" id="KW-0378">Hydrolase</keyword>
<proteinExistence type="inferred from homology"/>
<evidence type="ECO:0000259" key="6">
    <source>
        <dbReference type="SMART" id="SM00892"/>
    </source>
</evidence>
<dbReference type="GO" id="GO:0004519">
    <property type="term" value="F:endonuclease activity"/>
    <property type="evidence" value="ECO:0007669"/>
    <property type="project" value="UniProtKB-KW"/>
</dbReference>
<feature type="active site" description="Proton acceptor" evidence="2">
    <location>
        <position position="99"/>
    </location>
</feature>
<feature type="domain" description="ENPP1-3/EXOG-like endonuclease/phosphodiesterase" evidence="5">
    <location>
        <begin position="37"/>
        <end position="232"/>
    </location>
</feature>
<dbReference type="Proteomes" id="UP000276133">
    <property type="component" value="Unassembled WGS sequence"/>
</dbReference>
<dbReference type="InterPro" id="IPR044929">
    <property type="entry name" value="DNA/RNA_non-sp_Endonuclease_sf"/>
</dbReference>
<keyword evidence="7" id="KW-0255">Endonuclease</keyword>
<organism evidence="7 8">
    <name type="scientific">Brachionus plicatilis</name>
    <name type="common">Marine rotifer</name>
    <name type="synonym">Brachionus muelleri</name>
    <dbReference type="NCBI Taxonomy" id="10195"/>
    <lineage>
        <taxon>Eukaryota</taxon>
        <taxon>Metazoa</taxon>
        <taxon>Spiralia</taxon>
        <taxon>Gnathifera</taxon>
        <taxon>Rotifera</taxon>
        <taxon>Eurotatoria</taxon>
        <taxon>Monogononta</taxon>
        <taxon>Pseudotrocha</taxon>
        <taxon>Ploima</taxon>
        <taxon>Brachionidae</taxon>
        <taxon>Brachionus</taxon>
    </lineage>
</organism>
<evidence type="ECO:0000259" key="5">
    <source>
        <dbReference type="SMART" id="SM00477"/>
    </source>
</evidence>
<dbReference type="AlphaFoldDB" id="A0A3M7P606"/>
<sequence>MQLIFALQILLIGLVYGQLVPSFTNFSPYRNLIERRFTGFINWIDCNARLPVLFYYFADRDRGNYPRPSSFKLDPQISYSCQQKSTSSYGGGVSYDRGHMVTANHMDSNPQSISDSNYMTNITPQTGVLNKGAWLYVEEVIECVRDIHALKVYGGIVMGNDASNDIFLGSHGVPTPDWYWKIVENTITGDVIAWLMPNNFEPYRDRVDRYLTTVKDIENKSGFVFSHFTDAQRNKLHTKSWDIPPGCDFS</sequence>
<evidence type="ECO:0000256" key="3">
    <source>
        <dbReference type="PIRSR" id="PIRSR640255-2"/>
    </source>
</evidence>
<dbReference type="InterPro" id="IPR040255">
    <property type="entry name" value="Non-specific_endonuclease"/>
</dbReference>
<dbReference type="GO" id="GO:0046872">
    <property type="term" value="F:metal ion binding"/>
    <property type="evidence" value="ECO:0007669"/>
    <property type="project" value="UniProtKB-KW"/>
</dbReference>
<dbReference type="SMART" id="SM00892">
    <property type="entry name" value="Endonuclease_NS"/>
    <property type="match status" value="1"/>
</dbReference>
<dbReference type="InterPro" id="IPR020821">
    <property type="entry name" value="ENPP1-3/EXOG-like_nuc-like"/>
</dbReference>
<comment type="caution">
    <text evidence="7">The sequence shown here is derived from an EMBL/GenBank/DDBJ whole genome shotgun (WGS) entry which is preliminary data.</text>
</comment>
<feature type="domain" description="DNA/RNA non-specific endonuclease/pyrophosphatase/phosphodiesterase" evidence="6">
    <location>
        <begin position="36"/>
        <end position="234"/>
    </location>
</feature>
<dbReference type="Pfam" id="PF01223">
    <property type="entry name" value="Endonuclease_NS"/>
    <property type="match status" value="1"/>
</dbReference>
<dbReference type="Gene3D" id="3.40.570.10">
    <property type="entry name" value="Extracellular Endonuclease, subunit A"/>
    <property type="match status" value="1"/>
</dbReference>
<dbReference type="STRING" id="10195.A0A3M7P606"/>
<dbReference type="PANTHER" id="PTHR13966">
    <property type="entry name" value="ENDONUCLEASE RELATED"/>
    <property type="match status" value="1"/>
</dbReference>
<dbReference type="InterPro" id="IPR044925">
    <property type="entry name" value="His-Me_finger_sf"/>
</dbReference>
<comment type="similarity">
    <text evidence="1">Belongs to the DNA/RNA non-specific endonuclease family.</text>
</comment>
<dbReference type="OrthoDB" id="69221at2759"/>
<dbReference type="SMART" id="SM00477">
    <property type="entry name" value="NUC"/>
    <property type="match status" value="1"/>
</dbReference>
<evidence type="ECO:0000313" key="8">
    <source>
        <dbReference type="Proteomes" id="UP000276133"/>
    </source>
</evidence>
<evidence type="ECO:0000256" key="2">
    <source>
        <dbReference type="PIRSR" id="PIRSR640255-1"/>
    </source>
</evidence>
<reference evidence="7 8" key="1">
    <citation type="journal article" date="2018" name="Sci. Rep.">
        <title>Genomic signatures of local adaptation to the degree of environmental predictability in rotifers.</title>
        <authorList>
            <person name="Franch-Gras L."/>
            <person name="Hahn C."/>
            <person name="Garcia-Roger E.M."/>
            <person name="Carmona M.J."/>
            <person name="Serra M."/>
            <person name="Gomez A."/>
        </authorList>
    </citation>
    <scope>NUCLEOTIDE SEQUENCE [LARGE SCALE GENOMIC DNA]</scope>
    <source>
        <strain evidence="7">HYR1</strain>
    </source>
</reference>